<organism evidence="1 2">
    <name type="scientific">Marinobacterium rhizophilum</name>
    <dbReference type="NCBI Taxonomy" id="420402"/>
    <lineage>
        <taxon>Bacteria</taxon>
        <taxon>Pseudomonadati</taxon>
        <taxon>Pseudomonadota</taxon>
        <taxon>Gammaproteobacteria</taxon>
        <taxon>Oceanospirillales</taxon>
        <taxon>Oceanospirillaceae</taxon>
        <taxon>Marinobacterium</taxon>
    </lineage>
</organism>
<name>A0ABY5HGJ4_9GAMM</name>
<sequence length="218" mass="23415">MLKLLTGSPATRLIQAIERDDADALAKWLRKASPALLSQPLHDDLLATELAIDAQRPKLLWLLLNAGADANAIGTDGTPLSWRALSLQGPEPKSLELLAALLRAGADANSCNPAGTPLLHACFEVCSPARLMLHLSRLLEAGAGIDSQDAAGRSILQLALHSDRRELIQFLIHSGAALPEELPLGAPDSAQADINPETLTYARRCQQDYRIRQQFLGA</sequence>
<evidence type="ECO:0000313" key="2">
    <source>
        <dbReference type="Proteomes" id="UP001058461"/>
    </source>
</evidence>
<gene>
    <name evidence="1" type="ORF">KDW95_19890</name>
</gene>
<reference evidence="1" key="1">
    <citation type="submission" date="2021-04" db="EMBL/GenBank/DDBJ databases">
        <title>Oceanospirillales bacteria with DddD are important DMSP degraders in coastal seawater.</title>
        <authorList>
            <person name="Liu J."/>
        </authorList>
    </citation>
    <scope>NUCLEOTIDE SEQUENCE</scope>
    <source>
        <strain evidence="1">D13-1</strain>
    </source>
</reference>
<dbReference type="SUPFAM" id="SSF48403">
    <property type="entry name" value="Ankyrin repeat"/>
    <property type="match status" value="1"/>
</dbReference>
<evidence type="ECO:0000313" key="1">
    <source>
        <dbReference type="EMBL" id="UTW11488.1"/>
    </source>
</evidence>
<dbReference type="Gene3D" id="1.25.40.20">
    <property type="entry name" value="Ankyrin repeat-containing domain"/>
    <property type="match status" value="1"/>
</dbReference>
<dbReference type="RefSeq" id="WP_255853526.1">
    <property type="nucleotide sequence ID" value="NZ_CP073347.1"/>
</dbReference>
<dbReference type="Proteomes" id="UP001058461">
    <property type="component" value="Chromosome"/>
</dbReference>
<dbReference type="InterPro" id="IPR036770">
    <property type="entry name" value="Ankyrin_rpt-contain_sf"/>
</dbReference>
<keyword evidence="2" id="KW-1185">Reference proteome</keyword>
<dbReference type="EMBL" id="CP073347">
    <property type="protein sequence ID" value="UTW11488.1"/>
    <property type="molecule type" value="Genomic_DNA"/>
</dbReference>
<protein>
    <recommendedName>
        <fullName evidence="3">Ankyrin repeat protein</fullName>
    </recommendedName>
</protein>
<evidence type="ECO:0008006" key="3">
    <source>
        <dbReference type="Google" id="ProtNLM"/>
    </source>
</evidence>
<proteinExistence type="predicted"/>
<accession>A0ABY5HGJ4</accession>